<gene>
    <name evidence="3" type="ORF">GXP70_10485</name>
</gene>
<dbReference type="AlphaFoldDB" id="A0A6C0G7X9"/>
<name>A0A6C0G7X9_9BACL</name>
<accession>A0A6C0G7X9</accession>
<dbReference type="PANTHER" id="PTHR33392">
    <property type="entry name" value="POLYISOPRENYL-TEICHOIC ACID--PEPTIDOGLYCAN TEICHOIC ACID TRANSFERASE TAGU"/>
    <property type="match status" value="1"/>
</dbReference>
<dbReference type="Pfam" id="PF03816">
    <property type="entry name" value="LytR_cpsA_psr"/>
    <property type="match status" value="1"/>
</dbReference>
<dbReference type="EMBL" id="CP048209">
    <property type="protein sequence ID" value="QHT63855.1"/>
    <property type="molecule type" value="Genomic_DNA"/>
</dbReference>
<reference evidence="3 4" key="1">
    <citation type="submission" date="2020-01" db="EMBL/GenBank/DDBJ databases">
        <title>Paenibacillus sp. nov., isolated from tomato rhizosphere.</title>
        <authorList>
            <person name="Weon H.-Y."/>
            <person name="Lee S.A."/>
        </authorList>
    </citation>
    <scope>NUCLEOTIDE SEQUENCE [LARGE SCALE GENOMIC DNA]</scope>
    <source>
        <strain evidence="3 4">12200R-189</strain>
    </source>
</reference>
<dbReference type="Gene3D" id="3.40.630.190">
    <property type="entry name" value="LCP protein"/>
    <property type="match status" value="1"/>
</dbReference>
<dbReference type="NCBIfam" id="TIGR00350">
    <property type="entry name" value="lytR_cpsA_psr"/>
    <property type="match status" value="1"/>
</dbReference>
<evidence type="ECO:0000313" key="3">
    <source>
        <dbReference type="EMBL" id="QHT63855.1"/>
    </source>
</evidence>
<dbReference type="Proteomes" id="UP000476064">
    <property type="component" value="Chromosome"/>
</dbReference>
<keyword evidence="4" id="KW-1185">Reference proteome</keyword>
<protein>
    <submittedName>
        <fullName evidence="3">LCP family protein</fullName>
    </submittedName>
</protein>
<proteinExistence type="inferred from homology"/>
<dbReference type="KEGG" id="plyc:GXP70_10485"/>
<dbReference type="PANTHER" id="PTHR33392:SF6">
    <property type="entry name" value="POLYISOPRENYL-TEICHOIC ACID--PEPTIDOGLYCAN TEICHOIC ACID TRANSFERASE TAGU"/>
    <property type="match status" value="1"/>
</dbReference>
<evidence type="ECO:0000259" key="2">
    <source>
        <dbReference type="Pfam" id="PF03816"/>
    </source>
</evidence>
<dbReference type="InterPro" id="IPR004474">
    <property type="entry name" value="LytR_CpsA_psr"/>
</dbReference>
<comment type="similarity">
    <text evidence="1">Belongs to the LytR/CpsA/Psr (LCP) family.</text>
</comment>
<sequence>MAALLLVLVGVACYLGYLVYVSKNALDDITTDADPTVVIAPEQSVKVKPVALMLLGMDTRKETGSLNTDVMMIAAMNPKTKSAVVVSIPRDSRIALSGYNTRKANAYYAKFIQQEKKDGLKSKEAEQQAKKDLRAMFGKFFDIPIDYTATINFQGFSDVVDALGGVTVDVDMDMHYVDNADGTKINLSKGLQKLNGDDALDFVRYRKSNDGKNMSSDFDRNRRESQVLGQIADKLKSFSGVTKIGGVIKAVGNNLRMDIPTGEVENLMKTYYGIGAGDITFIPLEGTWKSPYVYLDEAKLQAAKDALRAKLAE</sequence>
<feature type="domain" description="Cell envelope-related transcriptional attenuator" evidence="2">
    <location>
        <begin position="67"/>
        <end position="236"/>
    </location>
</feature>
<dbReference type="InterPro" id="IPR050922">
    <property type="entry name" value="LytR/CpsA/Psr_CW_biosynth"/>
</dbReference>
<evidence type="ECO:0000313" key="4">
    <source>
        <dbReference type="Proteomes" id="UP000476064"/>
    </source>
</evidence>
<organism evidence="3 4">
    <name type="scientific">Paenibacillus lycopersici</name>
    <dbReference type="NCBI Taxonomy" id="2704462"/>
    <lineage>
        <taxon>Bacteria</taxon>
        <taxon>Bacillati</taxon>
        <taxon>Bacillota</taxon>
        <taxon>Bacilli</taxon>
        <taxon>Bacillales</taxon>
        <taxon>Paenibacillaceae</taxon>
        <taxon>Paenibacillus</taxon>
    </lineage>
</organism>
<evidence type="ECO:0000256" key="1">
    <source>
        <dbReference type="ARBA" id="ARBA00006068"/>
    </source>
</evidence>